<evidence type="ECO:0000313" key="2">
    <source>
        <dbReference type="Proteomes" id="UP000180166"/>
    </source>
</evidence>
<dbReference type="EMBL" id="CP017839">
    <property type="protein sequence ID" value="APA97604.1"/>
    <property type="molecule type" value="Genomic_DNA"/>
</dbReference>
<name>A0ABC8AU36_9NOCA</name>
<dbReference type="GeneID" id="93375855"/>
<dbReference type="Proteomes" id="UP000180166">
    <property type="component" value="Chromosome"/>
</dbReference>
<proteinExistence type="predicted"/>
<sequence>MNVHREHEDLMRTEFHHRTALEWEADRSGISDDEQARLHAQVADYDQRWSAGPHAAEWQYLSGALRDWQDRPDDMDSYLSVLDYQRRAFGKPEGVDETQWQSLVQAHNIAHEDRVRQRMQHPDRDLGLERWR</sequence>
<accession>A0ABC8AU36</accession>
<dbReference type="KEGG" id="nsr:NS506_03552"/>
<dbReference type="RefSeq" id="WP_033090849.1">
    <property type="nucleotide sequence ID" value="NZ_AP017900.1"/>
</dbReference>
<gene>
    <name evidence="1" type="ORF">NS506_03552</name>
</gene>
<dbReference type="AlphaFoldDB" id="A0ABC8AU36"/>
<organism evidence="1 2">
    <name type="scientific">Nocardia seriolae</name>
    <dbReference type="NCBI Taxonomy" id="37332"/>
    <lineage>
        <taxon>Bacteria</taxon>
        <taxon>Bacillati</taxon>
        <taxon>Actinomycetota</taxon>
        <taxon>Actinomycetes</taxon>
        <taxon>Mycobacteriales</taxon>
        <taxon>Nocardiaceae</taxon>
        <taxon>Nocardia</taxon>
    </lineage>
</organism>
<reference evidence="1 2" key="1">
    <citation type="submission" date="2016-10" db="EMBL/GenBank/DDBJ databases">
        <title>Genome sequence of Nocardia seriolae strain EM150506, isolated from Anguila japonica.</title>
        <authorList>
            <person name="Han H.-J."/>
        </authorList>
    </citation>
    <scope>NUCLEOTIDE SEQUENCE [LARGE SCALE GENOMIC DNA]</scope>
    <source>
        <strain evidence="1 2">EM150506</strain>
    </source>
</reference>
<evidence type="ECO:0000313" key="1">
    <source>
        <dbReference type="EMBL" id="APA97604.1"/>
    </source>
</evidence>
<protein>
    <submittedName>
        <fullName evidence="1">Uncharacterized protein</fullName>
    </submittedName>
</protein>